<sequence length="217" mass="24826">MDILGKLFGAESKVKIMRLFLFNPEIPFTNEDVAERTKSSLSVVRHELIILRKINLIKGKSFSKRILKKKGKQSSFSKKRVWGSVLNSSFQYLPELQQLLIDASLLKGPELVRKLNSAGKLKLVITAGIFIQNLDSRVDVLVVGDHLKRSTAERALESIQAEIGKELRYVILETTEFNYRLGMYDKLIRDILDFPHTVVLDRLGLPPLSDEKRYDKE</sequence>
<accession>A0A2H0KAR2</accession>
<proteinExistence type="predicted"/>
<reference evidence="1 2" key="1">
    <citation type="submission" date="2017-09" db="EMBL/GenBank/DDBJ databases">
        <title>Depth-based differentiation of microbial function through sediment-hosted aquifers and enrichment of novel symbionts in the deep terrestrial subsurface.</title>
        <authorList>
            <person name="Probst A.J."/>
            <person name="Ladd B."/>
            <person name="Jarett J.K."/>
            <person name="Geller-Mcgrath D.E."/>
            <person name="Sieber C.M."/>
            <person name="Emerson J.B."/>
            <person name="Anantharaman K."/>
            <person name="Thomas B.C."/>
            <person name="Malmstrom R."/>
            <person name="Stieglmeier M."/>
            <person name="Klingl A."/>
            <person name="Woyke T."/>
            <person name="Ryan C.M."/>
            <person name="Banfield J.F."/>
        </authorList>
    </citation>
    <scope>NUCLEOTIDE SEQUENCE [LARGE SCALE GENOMIC DNA]</scope>
    <source>
        <strain evidence="1">CG11_big_fil_rev_8_21_14_0_20_46_11</strain>
    </source>
</reference>
<evidence type="ECO:0000313" key="1">
    <source>
        <dbReference type="EMBL" id="PIQ68351.1"/>
    </source>
</evidence>
<protein>
    <recommendedName>
        <fullName evidence="3">Transcriptional regulator</fullName>
    </recommendedName>
</protein>
<dbReference type="EMBL" id="PCVG01000059">
    <property type="protein sequence ID" value="PIQ68351.1"/>
    <property type="molecule type" value="Genomic_DNA"/>
</dbReference>
<dbReference type="Proteomes" id="UP000229342">
    <property type="component" value="Unassembled WGS sequence"/>
</dbReference>
<name>A0A2H0KAR2_9BACT</name>
<comment type="caution">
    <text evidence="1">The sequence shown here is derived from an EMBL/GenBank/DDBJ whole genome shotgun (WGS) entry which is preliminary data.</text>
</comment>
<evidence type="ECO:0000313" key="2">
    <source>
        <dbReference type="Proteomes" id="UP000229342"/>
    </source>
</evidence>
<gene>
    <name evidence="1" type="ORF">COV91_04595</name>
</gene>
<evidence type="ECO:0008006" key="3">
    <source>
        <dbReference type="Google" id="ProtNLM"/>
    </source>
</evidence>
<dbReference type="AlphaFoldDB" id="A0A2H0KAR2"/>
<organism evidence="1 2">
    <name type="scientific">Candidatus Taylorbacteria bacterium CG11_big_fil_rev_8_21_14_0_20_46_11</name>
    <dbReference type="NCBI Taxonomy" id="1975025"/>
    <lineage>
        <taxon>Bacteria</taxon>
        <taxon>Candidatus Tayloriibacteriota</taxon>
    </lineage>
</organism>